<name>A0A4R6R546_9HYPH</name>
<dbReference type="PROSITE" id="PS01117">
    <property type="entry name" value="HTH_MARR_1"/>
    <property type="match status" value="1"/>
</dbReference>
<evidence type="ECO:0000313" key="6">
    <source>
        <dbReference type="Proteomes" id="UP000294547"/>
    </source>
</evidence>
<dbReference type="EMBL" id="SNXY01000014">
    <property type="protein sequence ID" value="TDP80929.1"/>
    <property type="molecule type" value="Genomic_DNA"/>
</dbReference>
<dbReference type="SUPFAM" id="SSF46785">
    <property type="entry name" value="Winged helix' DNA-binding domain"/>
    <property type="match status" value="1"/>
</dbReference>
<dbReference type="AlphaFoldDB" id="A0A4R6R546"/>
<dbReference type="PRINTS" id="PR00598">
    <property type="entry name" value="HTHMARR"/>
</dbReference>
<organism evidence="5 6">
    <name type="scientific">Oharaeibacter diazotrophicus</name>
    <dbReference type="NCBI Taxonomy" id="1920512"/>
    <lineage>
        <taxon>Bacteria</taxon>
        <taxon>Pseudomonadati</taxon>
        <taxon>Pseudomonadota</taxon>
        <taxon>Alphaproteobacteria</taxon>
        <taxon>Hyphomicrobiales</taxon>
        <taxon>Pleomorphomonadaceae</taxon>
        <taxon>Oharaeibacter</taxon>
    </lineage>
</organism>
<dbReference type="Pfam" id="PF01047">
    <property type="entry name" value="MarR"/>
    <property type="match status" value="1"/>
</dbReference>
<evidence type="ECO:0000259" key="4">
    <source>
        <dbReference type="PROSITE" id="PS50995"/>
    </source>
</evidence>
<dbReference type="InterPro" id="IPR036390">
    <property type="entry name" value="WH_DNA-bd_sf"/>
</dbReference>
<dbReference type="PROSITE" id="PS50995">
    <property type="entry name" value="HTH_MARR_2"/>
    <property type="match status" value="1"/>
</dbReference>
<dbReference type="GO" id="GO:0003677">
    <property type="term" value="F:DNA binding"/>
    <property type="evidence" value="ECO:0007669"/>
    <property type="project" value="UniProtKB-KW"/>
</dbReference>
<proteinExistence type="predicted"/>
<gene>
    <name evidence="5" type="ORF">EDD54_4562</name>
</gene>
<protein>
    <submittedName>
        <fullName evidence="5">DNA-binding MarR family transcriptional regulator</fullName>
    </submittedName>
</protein>
<dbReference type="RefSeq" id="WP_126540752.1">
    <property type="nucleotide sequence ID" value="NZ_BSPM01000001.1"/>
</dbReference>
<dbReference type="OrthoDB" id="582199at2"/>
<dbReference type="GO" id="GO:0006950">
    <property type="term" value="P:response to stress"/>
    <property type="evidence" value="ECO:0007669"/>
    <property type="project" value="TreeGrafter"/>
</dbReference>
<sequence length="148" mass="15723">MPASEETLGFLVVDVARLFRHRFETALAAAGLGVTPGEARTLHHLAAAGPMRQSLLAQRLGVEPMTLVGFLDRLERAGLIARDPDPDDRRAKRIVLTDAAEAVLPTIRTVAAGVRAAATTGLDGDEVAALRRALARMRANLVSPEGAR</sequence>
<evidence type="ECO:0000256" key="3">
    <source>
        <dbReference type="ARBA" id="ARBA00023163"/>
    </source>
</evidence>
<dbReference type="GO" id="GO:0003700">
    <property type="term" value="F:DNA-binding transcription factor activity"/>
    <property type="evidence" value="ECO:0007669"/>
    <property type="project" value="InterPro"/>
</dbReference>
<evidence type="ECO:0000313" key="5">
    <source>
        <dbReference type="EMBL" id="TDP80929.1"/>
    </source>
</evidence>
<keyword evidence="1" id="KW-0805">Transcription regulation</keyword>
<dbReference type="Gene3D" id="1.10.10.10">
    <property type="entry name" value="Winged helix-like DNA-binding domain superfamily/Winged helix DNA-binding domain"/>
    <property type="match status" value="1"/>
</dbReference>
<dbReference type="Proteomes" id="UP000294547">
    <property type="component" value="Unassembled WGS sequence"/>
</dbReference>
<feature type="domain" description="HTH marR-type" evidence="4">
    <location>
        <begin position="5"/>
        <end position="139"/>
    </location>
</feature>
<reference evidence="5 6" key="1">
    <citation type="submission" date="2019-03" db="EMBL/GenBank/DDBJ databases">
        <title>Genomic Encyclopedia of Type Strains, Phase IV (KMG-IV): sequencing the most valuable type-strain genomes for metagenomic binning, comparative biology and taxonomic classification.</title>
        <authorList>
            <person name="Goeker M."/>
        </authorList>
    </citation>
    <scope>NUCLEOTIDE SEQUENCE [LARGE SCALE GENOMIC DNA]</scope>
    <source>
        <strain evidence="5 6">DSM 102969</strain>
    </source>
</reference>
<dbReference type="InterPro" id="IPR023187">
    <property type="entry name" value="Tscrpt_reg_MarR-type_CS"/>
</dbReference>
<keyword evidence="2 5" id="KW-0238">DNA-binding</keyword>
<evidence type="ECO:0000256" key="1">
    <source>
        <dbReference type="ARBA" id="ARBA00023015"/>
    </source>
</evidence>
<dbReference type="PANTHER" id="PTHR33164">
    <property type="entry name" value="TRANSCRIPTIONAL REGULATOR, MARR FAMILY"/>
    <property type="match status" value="1"/>
</dbReference>
<dbReference type="PANTHER" id="PTHR33164:SF64">
    <property type="entry name" value="TRANSCRIPTIONAL REGULATOR SLYA"/>
    <property type="match status" value="1"/>
</dbReference>
<keyword evidence="6" id="KW-1185">Reference proteome</keyword>
<evidence type="ECO:0000256" key="2">
    <source>
        <dbReference type="ARBA" id="ARBA00023125"/>
    </source>
</evidence>
<dbReference type="InterPro" id="IPR000835">
    <property type="entry name" value="HTH_MarR-typ"/>
</dbReference>
<comment type="caution">
    <text evidence="5">The sequence shown here is derived from an EMBL/GenBank/DDBJ whole genome shotgun (WGS) entry which is preliminary data.</text>
</comment>
<dbReference type="InterPro" id="IPR039422">
    <property type="entry name" value="MarR/SlyA-like"/>
</dbReference>
<dbReference type="InterPro" id="IPR036388">
    <property type="entry name" value="WH-like_DNA-bd_sf"/>
</dbReference>
<keyword evidence="3" id="KW-0804">Transcription</keyword>
<accession>A0A4R6R546</accession>
<dbReference type="SMART" id="SM00347">
    <property type="entry name" value="HTH_MARR"/>
    <property type="match status" value="1"/>
</dbReference>